<dbReference type="Proteomes" id="UP000790787">
    <property type="component" value="Chromosome 13"/>
</dbReference>
<dbReference type="RefSeq" id="XP_075084836.1">
    <property type="nucleotide sequence ID" value="XM_075228735.1"/>
</dbReference>
<evidence type="ECO:0000313" key="2">
    <source>
        <dbReference type="RefSeq" id="XP_075084836.1"/>
    </source>
</evidence>
<reference evidence="1" key="1">
    <citation type="journal article" date="2014" name="Nat. Commun.">
        <title>The tobacco genome sequence and its comparison with those of tomato and potato.</title>
        <authorList>
            <person name="Sierro N."/>
            <person name="Battey J.N."/>
            <person name="Ouadi S."/>
            <person name="Bakaher N."/>
            <person name="Bovet L."/>
            <person name="Willig A."/>
            <person name="Goepfert S."/>
            <person name="Peitsch M.C."/>
            <person name="Ivanov N.V."/>
        </authorList>
    </citation>
    <scope>NUCLEOTIDE SEQUENCE [LARGE SCALE GENOMIC DNA]</scope>
</reference>
<sequence length="124" mass="14288">MVVKKVLLKVSPMKGIMRFRKMSKLSSRFIYPFEVLERAGDVVYKLPLPPSLLGVHPVFHMSMIQSYRADRSHVVDYNTVQLDESLGYDEEPISIVDMQVRKLRSKKISSLQIVAVVFLYILSD</sequence>
<keyword evidence="1" id="KW-1185">Reference proteome</keyword>
<proteinExistence type="predicted"/>
<accession>A0AC58SIP5</accession>
<organism evidence="1 2">
    <name type="scientific">Nicotiana tabacum</name>
    <name type="common">Common tobacco</name>
    <dbReference type="NCBI Taxonomy" id="4097"/>
    <lineage>
        <taxon>Eukaryota</taxon>
        <taxon>Viridiplantae</taxon>
        <taxon>Streptophyta</taxon>
        <taxon>Embryophyta</taxon>
        <taxon>Tracheophyta</taxon>
        <taxon>Spermatophyta</taxon>
        <taxon>Magnoliopsida</taxon>
        <taxon>eudicotyledons</taxon>
        <taxon>Gunneridae</taxon>
        <taxon>Pentapetalae</taxon>
        <taxon>asterids</taxon>
        <taxon>lamiids</taxon>
        <taxon>Solanales</taxon>
        <taxon>Solanaceae</taxon>
        <taxon>Nicotianoideae</taxon>
        <taxon>Nicotianeae</taxon>
        <taxon>Nicotiana</taxon>
    </lineage>
</organism>
<evidence type="ECO:0000313" key="1">
    <source>
        <dbReference type="Proteomes" id="UP000790787"/>
    </source>
</evidence>
<gene>
    <name evidence="2" type="primary">LOC142168075</name>
</gene>
<name>A0AC58SIP5_TOBAC</name>
<protein>
    <submittedName>
        <fullName evidence="2">Uncharacterized protein LOC142168075</fullName>
    </submittedName>
</protein>
<reference evidence="2" key="2">
    <citation type="submission" date="2025-08" db="UniProtKB">
        <authorList>
            <consortium name="RefSeq"/>
        </authorList>
    </citation>
    <scope>IDENTIFICATION</scope>
    <source>
        <tissue evidence="2">Leaf</tissue>
    </source>
</reference>